<protein>
    <submittedName>
        <fullName evidence="2">Uncharacterized protein</fullName>
    </submittedName>
</protein>
<gene>
    <name evidence="2" type="ORF">HDU87_002846</name>
</gene>
<reference evidence="2" key="1">
    <citation type="submission" date="2020-05" db="EMBL/GenBank/DDBJ databases">
        <title>Phylogenomic resolution of chytrid fungi.</title>
        <authorList>
            <person name="Stajich J.E."/>
            <person name="Amses K."/>
            <person name="Simmons R."/>
            <person name="Seto K."/>
            <person name="Myers J."/>
            <person name="Bonds A."/>
            <person name="Quandt C.A."/>
            <person name="Barry K."/>
            <person name="Liu P."/>
            <person name="Grigoriev I."/>
            <person name="Longcore J.E."/>
            <person name="James T.Y."/>
        </authorList>
    </citation>
    <scope>NUCLEOTIDE SEQUENCE</scope>
    <source>
        <strain evidence="2">JEL0379</strain>
    </source>
</reference>
<feature type="region of interest" description="Disordered" evidence="1">
    <location>
        <begin position="1"/>
        <end position="94"/>
    </location>
</feature>
<dbReference type="AlphaFoldDB" id="A0AAD5XN59"/>
<evidence type="ECO:0000313" key="3">
    <source>
        <dbReference type="Proteomes" id="UP001212152"/>
    </source>
</evidence>
<accession>A0AAD5XN59</accession>
<organism evidence="2 3">
    <name type="scientific">Geranomyces variabilis</name>
    <dbReference type="NCBI Taxonomy" id="109894"/>
    <lineage>
        <taxon>Eukaryota</taxon>
        <taxon>Fungi</taxon>
        <taxon>Fungi incertae sedis</taxon>
        <taxon>Chytridiomycota</taxon>
        <taxon>Chytridiomycota incertae sedis</taxon>
        <taxon>Chytridiomycetes</taxon>
        <taxon>Spizellomycetales</taxon>
        <taxon>Powellomycetaceae</taxon>
        <taxon>Geranomyces</taxon>
    </lineage>
</organism>
<keyword evidence="3" id="KW-1185">Reference proteome</keyword>
<feature type="compositionally biased region" description="Polar residues" evidence="1">
    <location>
        <begin position="1"/>
        <end position="11"/>
    </location>
</feature>
<name>A0AAD5XN59_9FUNG</name>
<evidence type="ECO:0000256" key="1">
    <source>
        <dbReference type="SAM" id="MobiDB-lite"/>
    </source>
</evidence>
<dbReference type="EMBL" id="JADGJQ010000020">
    <property type="protein sequence ID" value="KAJ3179640.1"/>
    <property type="molecule type" value="Genomic_DNA"/>
</dbReference>
<feature type="compositionally biased region" description="Basic residues" evidence="1">
    <location>
        <begin position="84"/>
        <end position="94"/>
    </location>
</feature>
<comment type="caution">
    <text evidence="2">The sequence shown here is derived from an EMBL/GenBank/DDBJ whole genome shotgun (WGS) entry which is preliminary data.</text>
</comment>
<sequence>MAGASQRSIWATTPRAGDLPLNSGQVAARKTAVKPAVNQGISPLTRWGPADDDDNDNDNNNSDNEPLTRWGPPAPARTSETLKPKHSHRHNHFTTKRGTFSYSLDAGTAAVSEKTHFEARAAAAAVEWDGDEDDQKETITVNGADDERPTLGWEDTIFAPQLNPKSSRILADLTDIAETYGVAIFFKDSELRITADSQQELSDARRQFEIYLLSLAPPPAKAKFKSIAKADRPGVWGQPRYEYTFNDLYTPSAQ</sequence>
<proteinExistence type="predicted"/>
<evidence type="ECO:0000313" key="2">
    <source>
        <dbReference type="EMBL" id="KAJ3179640.1"/>
    </source>
</evidence>
<dbReference type="Proteomes" id="UP001212152">
    <property type="component" value="Unassembled WGS sequence"/>
</dbReference>